<feature type="compositionally biased region" description="Basic and acidic residues" evidence="1">
    <location>
        <begin position="196"/>
        <end position="205"/>
    </location>
</feature>
<accession>A0A3M0J7I2</accession>
<evidence type="ECO:0000256" key="1">
    <source>
        <dbReference type="SAM" id="MobiDB-lite"/>
    </source>
</evidence>
<feature type="compositionally biased region" description="Basic and acidic residues" evidence="1">
    <location>
        <begin position="522"/>
        <end position="532"/>
    </location>
</feature>
<proteinExistence type="predicted"/>
<evidence type="ECO:0000313" key="3">
    <source>
        <dbReference type="Proteomes" id="UP000269221"/>
    </source>
</evidence>
<evidence type="ECO:0000313" key="2">
    <source>
        <dbReference type="EMBL" id="RMB94833.1"/>
    </source>
</evidence>
<feature type="compositionally biased region" description="Acidic residues" evidence="1">
    <location>
        <begin position="152"/>
        <end position="162"/>
    </location>
</feature>
<feature type="region of interest" description="Disordered" evidence="1">
    <location>
        <begin position="151"/>
        <end position="178"/>
    </location>
</feature>
<comment type="caution">
    <text evidence="2">The sequence shown here is derived from an EMBL/GenBank/DDBJ whole genome shotgun (WGS) entry which is preliminary data.</text>
</comment>
<feature type="compositionally biased region" description="Gly residues" evidence="1">
    <location>
        <begin position="8"/>
        <end position="37"/>
    </location>
</feature>
<dbReference type="OrthoDB" id="1681765at2759"/>
<sequence>MDDQVMSHGGGDNGNNGNGNNGNNGNGNNGDNGNGKNGDGDGNRNWTLCSAFWASVREEALGGREWSERFRLLPAAFDALLSRLRPAIGRRDSALRRAVPTEVRPALTLWRLGAVTEYWALEATFGVSRSSVCKILRDVCGAVVAILGRDGEEQEEQEEEGEEGLRLHLPRDPERSRSLGRDWRQMLAGCCGVPEAPREKQRDWGENSQISTDSGQKSGRWGENSQILGGFWAKFANSGGEIPNISGFRAKFTTFGVGFQNSGGLEPEIPTFGGKIPNPGGFWPKLTALGTGIPNPGGKLQEERQEEEKPGGKHPEKPKNVEFWPGEPREGGGKLGNSAQEVPGGRDCMGGLQAVPSGAGKFRKPVRKFRKHPDSIGKSPNPVGKSPNSIRKFGKPPGPVGKSPNPIGKSPNSIGKFWDPPDPIGKSPIPVGKSPNSIGKFWKPLDSMGKSPNTVGKSPNSIGKFRKPPNPRGNPPGAGLGPAIPGFPGIAGFPGFPIPAAAAGRVLARLRIPIRAPPAGRGYRDNRDDRGAAARADTPGHGGCAAASGTWNSSSWEWRRGTQRSSDASSARGDGNMPGIPGILMEILGVWVENWQIQGVLLENWGNLVEIWGICWKFGTFGWKSGGILEIWRIPLEIRGMLLEIWGMLLEIGEIWLKNQELLYIPGTPLRIQEIPLEIPAT</sequence>
<feature type="region of interest" description="Disordered" evidence="1">
    <location>
        <begin position="1"/>
        <end position="39"/>
    </location>
</feature>
<evidence type="ECO:0008006" key="4">
    <source>
        <dbReference type="Google" id="ProtNLM"/>
    </source>
</evidence>
<feature type="region of interest" description="Disordered" evidence="1">
    <location>
        <begin position="195"/>
        <end position="222"/>
    </location>
</feature>
<organism evidence="2 3">
    <name type="scientific">Hirundo rustica rustica</name>
    <dbReference type="NCBI Taxonomy" id="333673"/>
    <lineage>
        <taxon>Eukaryota</taxon>
        <taxon>Metazoa</taxon>
        <taxon>Chordata</taxon>
        <taxon>Craniata</taxon>
        <taxon>Vertebrata</taxon>
        <taxon>Euteleostomi</taxon>
        <taxon>Archelosauria</taxon>
        <taxon>Archosauria</taxon>
        <taxon>Dinosauria</taxon>
        <taxon>Saurischia</taxon>
        <taxon>Theropoda</taxon>
        <taxon>Coelurosauria</taxon>
        <taxon>Aves</taxon>
        <taxon>Neognathae</taxon>
        <taxon>Neoaves</taxon>
        <taxon>Telluraves</taxon>
        <taxon>Australaves</taxon>
        <taxon>Passeriformes</taxon>
        <taxon>Sylvioidea</taxon>
        <taxon>Hirundinidae</taxon>
        <taxon>Hirundo</taxon>
    </lineage>
</organism>
<dbReference type="AlphaFoldDB" id="A0A3M0J7I2"/>
<feature type="compositionally biased region" description="Basic and acidic residues" evidence="1">
    <location>
        <begin position="163"/>
        <end position="178"/>
    </location>
</feature>
<reference evidence="2 3" key="1">
    <citation type="submission" date="2018-07" db="EMBL/GenBank/DDBJ databases">
        <title>A high quality draft genome assembly of the barn swallow (H. rustica rustica).</title>
        <authorList>
            <person name="Formenti G."/>
            <person name="Chiara M."/>
            <person name="Poveda L."/>
            <person name="Francoijs K.-J."/>
            <person name="Bonisoli-Alquati A."/>
            <person name="Canova L."/>
            <person name="Gianfranceschi L."/>
            <person name="Horner D.S."/>
            <person name="Saino N."/>
        </authorList>
    </citation>
    <scope>NUCLEOTIDE SEQUENCE [LARGE SCALE GENOMIC DNA]</scope>
    <source>
        <strain evidence="2">Chelidonia</strain>
        <tissue evidence="2">Blood</tissue>
    </source>
</reference>
<feature type="region of interest" description="Disordered" evidence="1">
    <location>
        <begin position="369"/>
        <end position="481"/>
    </location>
</feature>
<dbReference type="Proteomes" id="UP000269221">
    <property type="component" value="Unassembled WGS sequence"/>
</dbReference>
<feature type="region of interest" description="Disordered" evidence="1">
    <location>
        <begin position="293"/>
        <end position="340"/>
    </location>
</feature>
<protein>
    <recommendedName>
        <fullName evidence="4">Transposase Helix-turn-helix domain-containing protein</fullName>
    </recommendedName>
</protein>
<feature type="compositionally biased region" description="Polar residues" evidence="1">
    <location>
        <begin position="450"/>
        <end position="461"/>
    </location>
</feature>
<feature type="compositionally biased region" description="Basic and acidic residues" evidence="1">
    <location>
        <begin position="300"/>
        <end position="320"/>
    </location>
</feature>
<feature type="compositionally biased region" description="Polar residues" evidence="1">
    <location>
        <begin position="206"/>
        <end position="222"/>
    </location>
</feature>
<feature type="region of interest" description="Disordered" evidence="1">
    <location>
        <begin position="518"/>
        <end position="574"/>
    </location>
</feature>
<dbReference type="EMBL" id="QRBI01000193">
    <property type="protein sequence ID" value="RMB94833.1"/>
    <property type="molecule type" value="Genomic_DNA"/>
</dbReference>
<keyword evidence="3" id="KW-1185">Reference proteome</keyword>
<name>A0A3M0J7I2_HIRRU</name>
<dbReference type="STRING" id="333673.A0A3M0J7I2"/>
<gene>
    <name evidence="2" type="ORF">DUI87_28636</name>
</gene>